<dbReference type="InterPro" id="IPR013154">
    <property type="entry name" value="ADH-like_N"/>
</dbReference>
<protein>
    <recommendedName>
        <fullName evidence="2">HTH cro/C1-type domain-containing protein</fullName>
    </recommendedName>
</protein>
<dbReference type="InterPro" id="IPR010982">
    <property type="entry name" value="Lambda_DNA-bd_dom_sf"/>
</dbReference>
<dbReference type="Pfam" id="PF12900">
    <property type="entry name" value="Pyridox_ox_2"/>
    <property type="match status" value="1"/>
</dbReference>
<dbReference type="PROSITE" id="PS50943">
    <property type="entry name" value="HTH_CROC1"/>
    <property type="match status" value="1"/>
</dbReference>
<dbReference type="AlphaFoldDB" id="A0A919GWV7"/>
<dbReference type="InterPro" id="IPR001387">
    <property type="entry name" value="Cro/C1-type_HTH"/>
</dbReference>
<comment type="caution">
    <text evidence="3">The sequence shown here is derived from an EMBL/GenBank/DDBJ whole genome shotgun (WGS) entry which is preliminary data.</text>
</comment>
<dbReference type="SMART" id="SM00530">
    <property type="entry name" value="HTH_XRE"/>
    <property type="match status" value="1"/>
</dbReference>
<dbReference type="RefSeq" id="WP_202205075.1">
    <property type="nucleotide sequence ID" value="NZ_BNEE01000006.1"/>
</dbReference>
<dbReference type="CDD" id="cd00093">
    <property type="entry name" value="HTH_XRE"/>
    <property type="match status" value="1"/>
</dbReference>
<evidence type="ECO:0000313" key="4">
    <source>
        <dbReference type="Proteomes" id="UP000600026"/>
    </source>
</evidence>
<evidence type="ECO:0000256" key="1">
    <source>
        <dbReference type="SAM" id="MobiDB-lite"/>
    </source>
</evidence>
<dbReference type="SUPFAM" id="SSF47413">
    <property type="entry name" value="lambda repressor-like DNA-binding domains"/>
    <property type="match status" value="1"/>
</dbReference>
<name>A0A919GWV7_9ACTN</name>
<dbReference type="SUPFAM" id="SSF50475">
    <property type="entry name" value="FMN-binding split barrel"/>
    <property type="match status" value="1"/>
</dbReference>
<dbReference type="InterPro" id="IPR011032">
    <property type="entry name" value="GroES-like_sf"/>
</dbReference>
<dbReference type="Pfam" id="PF08240">
    <property type="entry name" value="ADH_N"/>
    <property type="match status" value="1"/>
</dbReference>
<dbReference type="GO" id="GO:0003677">
    <property type="term" value="F:DNA binding"/>
    <property type="evidence" value="ECO:0007669"/>
    <property type="project" value="InterPro"/>
</dbReference>
<sequence length="332" mass="35029">MEALVFQGSGQTAVQDLPDPGGDVPAVRPGDRVLVSCISACGRCRFCRESHYGQCCGSSGRVLGHTIAGTARAGDTGALKVALGGSRHDAVTVPATRPWHREDVKTMSSTQHRPGAAQAPAGRTDLGRRIAMRREELGLTRDQLGERCGADGAYITYLEEHAAAPATGSLLRLADALGTTTAALSGATTEYPPGRGTAVRDAELVELSDGECRRLLSTHGVGRIAVFTPDGPAIFPVNYVVAGRDIAFRTSVDAVLAGAAGTEVAFEVDRIDDVTRLGWSVMAVGEAEGVTDAEELGRLEAVSYSLPWAGGPRTHWMKVTEIRITGRRVIRQ</sequence>
<dbReference type="Pfam" id="PF13560">
    <property type="entry name" value="HTH_31"/>
    <property type="match status" value="1"/>
</dbReference>
<keyword evidence="4" id="KW-1185">Reference proteome</keyword>
<evidence type="ECO:0000259" key="2">
    <source>
        <dbReference type="PROSITE" id="PS50943"/>
    </source>
</evidence>
<dbReference type="EMBL" id="BNEE01000006">
    <property type="protein sequence ID" value="GHI86020.1"/>
    <property type="molecule type" value="Genomic_DNA"/>
</dbReference>
<evidence type="ECO:0000313" key="3">
    <source>
        <dbReference type="EMBL" id="GHI86020.1"/>
    </source>
</evidence>
<dbReference type="Proteomes" id="UP000600026">
    <property type="component" value="Unassembled WGS sequence"/>
</dbReference>
<reference evidence="3" key="1">
    <citation type="submission" date="2020-09" db="EMBL/GenBank/DDBJ databases">
        <title>Whole genome shotgun sequence of Streptomyces xanthophaeus NBRC 12829.</title>
        <authorList>
            <person name="Komaki H."/>
            <person name="Tamura T."/>
        </authorList>
    </citation>
    <scope>NUCLEOTIDE SEQUENCE</scope>
    <source>
        <strain evidence="3">NBRC 12829</strain>
    </source>
</reference>
<feature type="region of interest" description="Disordered" evidence="1">
    <location>
        <begin position="1"/>
        <end position="24"/>
    </location>
</feature>
<gene>
    <name evidence="3" type="ORF">Sxan_33840</name>
</gene>
<accession>A0A919GWV7</accession>
<dbReference type="InterPro" id="IPR024747">
    <property type="entry name" value="Pyridox_Oxase-rel"/>
</dbReference>
<dbReference type="Gene3D" id="3.90.180.10">
    <property type="entry name" value="Medium-chain alcohol dehydrogenases, catalytic domain"/>
    <property type="match status" value="1"/>
</dbReference>
<feature type="region of interest" description="Disordered" evidence="1">
    <location>
        <begin position="106"/>
        <end position="128"/>
    </location>
</feature>
<dbReference type="InterPro" id="IPR012349">
    <property type="entry name" value="Split_barrel_FMN-bd"/>
</dbReference>
<proteinExistence type="predicted"/>
<dbReference type="Gene3D" id="1.10.260.40">
    <property type="entry name" value="lambda repressor-like DNA-binding domains"/>
    <property type="match status" value="1"/>
</dbReference>
<dbReference type="SUPFAM" id="SSF50129">
    <property type="entry name" value="GroES-like"/>
    <property type="match status" value="1"/>
</dbReference>
<organism evidence="3 4">
    <name type="scientific">Streptomyces xanthophaeus</name>
    <dbReference type="NCBI Taxonomy" id="67385"/>
    <lineage>
        <taxon>Bacteria</taxon>
        <taxon>Bacillati</taxon>
        <taxon>Actinomycetota</taxon>
        <taxon>Actinomycetes</taxon>
        <taxon>Kitasatosporales</taxon>
        <taxon>Streptomycetaceae</taxon>
        <taxon>Streptomyces</taxon>
    </lineage>
</organism>
<dbReference type="Gene3D" id="2.30.110.10">
    <property type="entry name" value="Electron Transport, Fmn-binding Protein, Chain A"/>
    <property type="match status" value="1"/>
</dbReference>
<feature type="domain" description="HTH cro/C1-type" evidence="2">
    <location>
        <begin position="130"/>
        <end position="184"/>
    </location>
</feature>